<feature type="compositionally biased region" description="Acidic residues" evidence="1">
    <location>
        <begin position="60"/>
        <end position="76"/>
    </location>
</feature>
<feature type="region of interest" description="Disordered" evidence="1">
    <location>
        <begin position="467"/>
        <end position="533"/>
    </location>
</feature>
<organism evidence="5 6">
    <name type="scientific">Coemansia thaxteri</name>
    <dbReference type="NCBI Taxonomy" id="2663907"/>
    <lineage>
        <taxon>Eukaryota</taxon>
        <taxon>Fungi</taxon>
        <taxon>Fungi incertae sedis</taxon>
        <taxon>Zoopagomycota</taxon>
        <taxon>Kickxellomycotina</taxon>
        <taxon>Kickxellomycetes</taxon>
        <taxon>Kickxellales</taxon>
        <taxon>Kickxellaceae</taxon>
        <taxon>Coemansia</taxon>
    </lineage>
</organism>
<reference evidence="5" key="1">
    <citation type="submission" date="2022-07" db="EMBL/GenBank/DDBJ databases">
        <title>Phylogenomic reconstructions and comparative analyses of Kickxellomycotina fungi.</title>
        <authorList>
            <person name="Reynolds N.K."/>
            <person name="Stajich J.E."/>
            <person name="Barry K."/>
            <person name="Grigoriev I.V."/>
            <person name="Crous P."/>
            <person name="Smith M.E."/>
        </authorList>
    </citation>
    <scope>NUCLEOTIDE SEQUENCE</scope>
    <source>
        <strain evidence="5">IMI 214461</strain>
    </source>
</reference>
<feature type="compositionally biased region" description="Gly residues" evidence="1">
    <location>
        <begin position="312"/>
        <end position="322"/>
    </location>
</feature>
<feature type="compositionally biased region" description="Low complexity" evidence="1">
    <location>
        <begin position="887"/>
        <end position="896"/>
    </location>
</feature>
<dbReference type="PROSITE" id="PS51293">
    <property type="entry name" value="SANT"/>
    <property type="match status" value="2"/>
</dbReference>
<dbReference type="GO" id="GO:0003677">
    <property type="term" value="F:DNA binding"/>
    <property type="evidence" value="ECO:0007669"/>
    <property type="project" value="UniProtKB-KW"/>
</dbReference>
<feature type="region of interest" description="Disordered" evidence="1">
    <location>
        <begin position="820"/>
        <end position="907"/>
    </location>
</feature>
<keyword evidence="5" id="KW-0238">DNA-binding</keyword>
<dbReference type="GO" id="GO:0005884">
    <property type="term" value="C:actin filament"/>
    <property type="evidence" value="ECO:0007669"/>
    <property type="project" value="TreeGrafter"/>
</dbReference>
<evidence type="ECO:0000259" key="4">
    <source>
        <dbReference type="PROSITE" id="PS51294"/>
    </source>
</evidence>
<dbReference type="GO" id="GO:0030041">
    <property type="term" value="P:actin filament polymerization"/>
    <property type="evidence" value="ECO:0007669"/>
    <property type="project" value="TreeGrafter"/>
</dbReference>
<feature type="compositionally biased region" description="Pro residues" evidence="1">
    <location>
        <begin position="869"/>
        <end position="880"/>
    </location>
</feature>
<feature type="compositionally biased region" description="Acidic residues" evidence="1">
    <location>
        <begin position="721"/>
        <end position="730"/>
    </location>
</feature>
<keyword evidence="6" id="KW-1185">Reference proteome</keyword>
<sequence length="1108" mass="115592">DARWEPRRRSRQRSELNAYAMGGSIVRTRRSRGSDVSLSEASDGSHSRGSPARSVGGGDADGEAEAEAGAEGDETIEACGVVGNGLGPRAMPRIVSRKSQSRFDVTLTAILDAAADTAQAECRQRSGSSPPNESAQDRFVSEELSAHSRAISSYETLLICSAGTVKGEAAVAATAGLVEAVVPRATAPLSGVTQSALDKLVDEEAGPSESVLVGAAAWQRDDRRRVLRALHRLGADFAQVASLMPSKSMAQCRYFYYHYRTPSGALISEVIPNSLIASNSSALLAGSGAPAGTSIGALVLPPLRARARGQAGADGDGAGGGNDVDNNDDGCGSEGDSGGNNDADDDDDETPLATQLGFAQAAPRALEAVVLPVQVSAEGPVPRPALGPAQGPQAPPPMTAKKSGYSSYWSVHERSAFIHYAARLGQDWVAVAEAMGSKTGTQVRNYFRAHRERLRLDGVVSEYERNRAAGTLPPMTPFQPAPASLQPASPAAAVAPSETPGDSAALVRKERRGRKRKNDMSRSSAEPLHGDGDGDGDGYACAYAYAAAPAPPKRPAAGASALSAGAGPLGPMPSTAPASIASFPTMGVDGGRAVVFARPTLPPAVQHPLPPASLHPLPPASLHPLPPASLHPLPPAPTRPPAGWAPQYQAPVRHHAMSMSYVLPRAGSGTPSTQPTPPPLEGLPRFSLSSSPAPAFVSTQQRHYSFAHHMRPAEARGDAPEQMETDPEPEPESRKVSVTKINALLNDDSPPATRAELSADWFGGGPEGDEAGEDDATGIAALALASMMGAAATANKSPPQPRAVLPPAAAVVVAHPRPHLPTALRHGRPSDPPLPPPLPHAHTHTHTHMPPHSVSAMSAFSPVPVRRSPLPPLMSSPPPQHVRHSRPSSVGPSLSSAYHHRHQSPAVPPRALAISPVAGAGVGGGSASSVSLMGQRKPSAPPPPAHVLMPLPAASAGPSSGYMGRTSSSVSGYPPHYSHHQPPHYQQQQQQQQFSGVADHRRASQLSISRAAGSSSGALPPAAYPHPPPSDSPLSFGPRYADSPHYQQQQQQQHYGTPPLVSASVAPATSSHVQQQPYYYYPPPLSPNDQQQQQQQQQQQHHYPPQQM</sequence>
<feature type="region of interest" description="Disordered" evidence="1">
    <location>
        <begin position="308"/>
        <end position="351"/>
    </location>
</feature>
<gene>
    <name evidence="5" type="primary">SNT1_1</name>
    <name evidence="5" type="ORF">H4R26_002917</name>
</gene>
<dbReference type="Pfam" id="PF00249">
    <property type="entry name" value="Myb_DNA-binding"/>
    <property type="match status" value="2"/>
</dbReference>
<dbReference type="InterPro" id="IPR017884">
    <property type="entry name" value="SANT_dom"/>
</dbReference>
<dbReference type="CDD" id="cd00167">
    <property type="entry name" value="SANT"/>
    <property type="match status" value="2"/>
</dbReference>
<dbReference type="InterPro" id="IPR009057">
    <property type="entry name" value="Homeodomain-like_sf"/>
</dbReference>
<feature type="compositionally biased region" description="Low complexity" evidence="1">
    <location>
        <begin position="983"/>
        <end position="993"/>
    </location>
</feature>
<protein>
    <submittedName>
        <fullName evidence="5">DNA-binding protein snt1</fullName>
    </submittedName>
</protein>
<dbReference type="EMBL" id="JANBQF010000201">
    <property type="protein sequence ID" value="KAJ2003712.1"/>
    <property type="molecule type" value="Genomic_DNA"/>
</dbReference>
<proteinExistence type="predicted"/>
<evidence type="ECO:0000259" key="3">
    <source>
        <dbReference type="PROSITE" id="PS51293"/>
    </source>
</evidence>
<dbReference type="PROSITE" id="PS50090">
    <property type="entry name" value="MYB_LIKE"/>
    <property type="match status" value="1"/>
</dbReference>
<feature type="compositionally biased region" description="Polar residues" evidence="1">
    <location>
        <begin position="34"/>
        <end position="48"/>
    </location>
</feature>
<feature type="compositionally biased region" description="Pro residues" evidence="1">
    <location>
        <begin position="830"/>
        <end position="839"/>
    </location>
</feature>
<dbReference type="OrthoDB" id="5599820at2759"/>
<dbReference type="Proteomes" id="UP001150907">
    <property type="component" value="Unassembled WGS sequence"/>
</dbReference>
<dbReference type="SMART" id="SM00717">
    <property type="entry name" value="SANT"/>
    <property type="match status" value="2"/>
</dbReference>
<feature type="compositionally biased region" description="Low complexity" evidence="1">
    <location>
        <begin position="481"/>
        <end position="500"/>
    </location>
</feature>
<dbReference type="Gene3D" id="1.20.58.1880">
    <property type="match status" value="2"/>
</dbReference>
<dbReference type="PANTHER" id="PTHR45691">
    <property type="entry name" value="PROTEIN DIAPHANOUS"/>
    <property type="match status" value="1"/>
</dbReference>
<evidence type="ECO:0000259" key="2">
    <source>
        <dbReference type="PROSITE" id="PS50090"/>
    </source>
</evidence>
<feature type="domain" description="HTH myb-type" evidence="4">
    <location>
        <begin position="409"/>
        <end position="455"/>
    </location>
</feature>
<evidence type="ECO:0000313" key="5">
    <source>
        <dbReference type="EMBL" id="KAJ2003712.1"/>
    </source>
</evidence>
<name>A0A9W8BHW6_9FUNG</name>
<feature type="compositionally biased region" description="Low complexity" evidence="1">
    <location>
        <begin position="1006"/>
        <end position="1021"/>
    </location>
</feature>
<accession>A0A9W8BHW6</accession>
<dbReference type="InterPro" id="IPR001005">
    <property type="entry name" value="SANT/Myb"/>
</dbReference>
<feature type="domain" description="SANT" evidence="3">
    <location>
        <begin position="213"/>
        <end position="264"/>
    </location>
</feature>
<dbReference type="SUPFAM" id="SSF46689">
    <property type="entry name" value="Homeodomain-like"/>
    <property type="match status" value="2"/>
</dbReference>
<evidence type="ECO:0000256" key="1">
    <source>
        <dbReference type="SAM" id="MobiDB-lite"/>
    </source>
</evidence>
<feature type="region of interest" description="Disordered" evidence="1">
    <location>
        <begin position="1"/>
        <end position="76"/>
    </location>
</feature>
<feature type="compositionally biased region" description="Pro residues" evidence="1">
    <location>
        <begin position="1022"/>
        <end position="1031"/>
    </location>
</feature>
<dbReference type="PANTHER" id="PTHR45691:SF6">
    <property type="entry name" value="PROTEIN DIAPHANOUS"/>
    <property type="match status" value="1"/>
</dbReference>
<comment type="caution">
    <text evidence="5">The sequence shown here is derived from an EMBL/GenBank/DDBJ whole genome shotgun (WGS) entry which is preliminary data.</text>
</comment>
<feature type="non-terminal residue" evidence="5">
    <location>
        <position position="1"/>
    </location>
</feature>
<dbReference type="InterPro" id="IPR051412">
    <property type="entry name" value="Formin_Homology_Diaphanous_sf"/>
</dbReference>
<evidence type="ECO:0000313" key="6">
    <source>
        <dbReference type="Proteomes" id="UP001150907"/>
    </source>
</evidence>
<dbReference type="AlphaFoldDB" id="A0A9W8BHW6"/>
<feature type="region of interest" description="Disordered" evidence="1">
    <location>
        <begin position="920"/>
        <end position="1108"/>
    </location>
</feature>
<feature type="domain" description="SANT" evidence="3">
    <location>
        <begin position="404"/>
        <end position="455"/>
    </location>
</feature>
<feature type="compositionally biased region" description="Low complexity" evidence="1">
    <location>
        <begin position="1090"/>
        <end position="1108"/>
    </location>
</feature>
<dbReference type="InterPro" id="IPR017930">
    <property type="entry name" value="Myb_dom"/>
</dbReference>
<feature type="domain" description="Myb-like" evidence="2">
    <location>
        <begin position="409"/>
        <end position="451"/>
    </location>
</feature>
<dbReference type="PROSITE" id="PS51294">
    <property type="entry name" value="HTH_MYB"/>
    <property type="match status" value="1"/>
</dbReference>
<feature type="region of interest" description="Disordered" evidence="1">
    <location>
        <begin position="711"/>
        <end position="735"/>
    </location>
</feature>